<sequence length="1190" mass="132362">MNEQRAASTATVTTSPLRDSPGNVSSNHIRHWSQSSTTPLRLAKHDSLLTPNSISNTHSQKLPTQLARRQSSSYNHVKNNALVSKSPFKVNATAKASRIPTPSRSQTVPEDENQPDLGSYRRRQSKGLHVLVKEQVVTKSPFRSGKSQPELKTEPPERGRSLTPTQPPNPRSQVISAMSSSNRSINVKPEATCSSDTPITCSSRMMSSTEASSSPKSVLVSPKRFHGPRSLSASPGAELKAQRRKTVAFVELIDVLEFDKEDVSDIAYSADEYGSPEPQSPIVTCNEDSFDSSVEQVEILLPPEESPVVDDCPIQRTPHISRVDVRRRLMEQRPDEYLENENSFSQTLSDVFADVPLQNSQITNVSGSSSVLMEPPLMSPPDVAVTADTSVNLDNSTSDLQSALDSLILGVEKELMGTHTDNLNSELSADRVENLQDQSVIPHNNFNSISLSEHDEGSTVSVCVDDARPQCVEMSPESSTSTDNDNDEPGTPREQNSQLPSLSVESIRIENDDSPILALAEKVSHSFTDKSIELDSWESSMTDLSGCELHLTSTEIETSSPPRKESIPYNATPSSSLALPPLSFDDPLESTSSWNMDLNIGPSRSHQQILDDTSNNQSPPMHFVGPAPPVPPKDVSAIRRREELIKARRRELQQNNPRPFTYHEGRPRRRRSLSTGDAEDLVSADPASQRRVENLRDCQDISHLDIPLEQEESDRALGAIIDQELKLRRKPTIKEQQARHKYKIREREDIIYASGEDKVSHSRQAGDVDIGKAWKTIRRPSDMNEHSQLIKQYRALQKPGKAYGKVFVRVLGIRKLNIPMPSQPTPFTCTLNNGIHFVTTPECRLGRDARIEQEFELIEHSKLEFKLTLKVSRTPEIVGQDKINMAPPMPISATPPPPPPPMSSSRGVRSFFGVGSSPKKHHKITVVAASPTIVEPIVENNFARYIKPDGTLAQTLVSFKEIASRCDTRIFETSFPLIGQRTTGSGKTLNVSPQTIGEIVLKIFRLPPLPGIPNDQLPQSLDECHRGLQYTSWHKVTYHEGILTQNGGDCRTWRRRLLRVIGSNLVAFNDVTKKATATVDLKKAIAVEDDDMSLLSNIASASRRARDEFDEVYKVERSFRLIFPDDEEITFFADTEEAKQTWLKVLGALVGHIPPNPLWAELAWQRQEDLRQQESLTNNVTFLNDGSRLS</sequence>
<feature type="region of interest" description="Disordered" evidence="3">
    <location>
        <begin position="649"/>
        <end position="690"/>
    </location>
</feature>
<feature type="compositionally biased region" description="Polar residues" evidence="3">
    <location>
        <begin position="1"/>
        <end position="39"/>
    </location>
</feature>
<comment type="caution">
    <text evidence="5">The sequence shown here is derived from an EMBL/GenBank/DDBJ whole genome shotgun (WGS) entry which is preliminary data.</text>
</comment>
<feature type="region of interest" description="Disordered" evidence="3">
    <location>
        <begin position="553"/>
        <end position="634"/>
    </location>
</feature>
<feature type="compositionally biased region" description="Polar residues" evidence="3">
    <location>
        <begin position="49"/>
        <end position="83"/>
    </location>
</feature>
<dbReference type="GO" id="GO:0005525">
    <property type="term" value="F:GTP binding"/>
    <property type="evidence" value="ECO:0007669"/>
    <property type="project" value="TreeGrafter"/>
</dbReference>
<dbReference type="SUPFAM" id="SSF50729">
    <property type="entry name" value="PH domain-like"/>
    <property type="match status" value="1"/>
</dbReference>
<dbReference type="InterPro" id="IPR001849">
    <property type="entry name" value="PH_domain"/>
</dbReference>
<dbReference type="InterPro" id="IPR011993">
    <property type="entry name" value="PH-like_dom_sf"/>
</dbReference>
<feature type="region of interest" description="Disordered" evidence="3">
    <location>
        <begin position="472"/>
        <end position="503"/>
    </location>
</feature>
<evidence type="ECO:0000313" key="6">
    <source>
        <dbReference type="Proteomes" id="UP001050691"/>
    </source>
</evidence>
<feature type="compositionally biased region" description="Polar residues" evidence="3">
    <location>
        <begin position="171"/>
        <end position="185"/>
    </location>
</feature>
<dbReference type="GO" id="GO:0051301">
    <property type="term" value="P:cell division"/>
    <property type="evidence" value="ECO:0007669"/>
    <property type="project" value="UniProtKB-KW"/>
</dbReference>
<feature type="compositionally biased region" description="Polar residues" evidence="3">
    <location>
        <begin position="192"/>
        <end position="201"/>
    </location>
</feature>
<keyword evidence="2" id="KW-0131">Cell cycle</keyword>
<feature type="compositionally biased region" description="Polar residues" evidence="3">
    <location>
        <begin position="493"/>
        <end position="503"/>
    </location>
</feature>
<evidence type="ECO:0000259" key="4">
    <source>
        <dbReference type="PROSITE" id="PS50003"/>
    </source>
</evidence>
<protein>
    <recommendedName>
        <fullName evidence="4">PH domain-containing protein</fullName>
    </recommendedName>
</protein>
<keyword evidence="6" id="KW-1185">Reference proteome</keyword>
<feature type="compositionally biased region" description="Low complexity" evidence="3">
    <location>
        <begin position="573"/>
        <end position="585"/>
    </location>
</feature>
<name>A0AAV5A642_9AGAM</name>
<dbReference type="SMART" id="SM00233">
    <property type="entry name" value="PH"/>
    <property type="match status" value="1"/>
</dbReference>
<dbReference type="PANTHER" id="PTHR36100:SF1">
    <property type="entry name" value="BUD SITE SELECTION PROTEIN 4"/>
    <property type="match status" value="1"/>
</dbReference>
<proteinExistence type="predicted"/>
<dbReference type="Gene3D" id="2.30.29.30">
    <property type="entry name" value="Pleckstrin-homology domain (PH domain)/Phosphotyrosine-binding domain (PTB)"/>
    <property type="match status" value="1"/>
</dbReference>
<dbReference type="AlphaFoldDB" id="A0AAV5A642"/>
<dbReference type="PROSITE" id="PS50003">
    <property type="entry name" value="PH_DOMAIN"/>
    <property type="match status" value="1"/>
</dbReference>
<dbReference type="EMBL" id="BPWL01000003">
    <property type="protein sequence ID" value="GJJ08435.1"/>
    <property type="molecule type" value="Genomic_DNA"/>
</dbReference>
<reference evidence="5" key="1">
    <citation type="submission" date="2021-10" db="EMBL/GenBank/DDBJ databases">
        <title>De novo Genome Assembly of Clathrus columnatus (Basidiomycota, Fungi) Using Illumina and Nanopore Sequence Data.</title>
        <authorList>
            <person name="Ogiso-Tanaka E."/>
            <person name="Itagaki H."/>
            <person name="Hosoya T."/>
            <person name="Hosaka K."/>
        </authorList>
    </citation>
    <scope>NUCLEOTIDE SEQUENCE</scope>
    <source>
        <strain evidence="5">MO-923</strain>
    </source>
</reference>
<keyword evidence="1" id="KW-0132">Cell division</keyword>
<dbReference type="PANTHER" id="PTHR36100">
    <property type="entry name" value="BUD SITE SELECTION PROTEIN 4"/>
    <property type="match status" value="1"/>
</dbReference>
<feature type="region of interest" description="Disordered" evidence="3">
    <location>
        <begin position="1"/>
        <end position="237"/>
    </location>
</feature>
<feature type="compositionally biased region" description="Polar residues" evidence="3">
    <location>
        <begin position="589"/>
        <end position="619"/>
    </location>
</feature>
<dbReference type="InterPro" id="IPR052007">
    <property type="entry name" value="Bud4"/>
</dbReference>
<feature type="compositionally biased region" description="Low complexity" evidence="3">
    <location>
        <begin position="202"/>
        <end position="222"/>
    </location>
</feature>
<gene>
    <name evidence="5" type="ORF">Clacol_002651</name>
</gene>
<evidence type="ECO:0000256" key="2">
    <source>
        <dbReference type="ARBA" id="ARBA00023306"/>
    </source>
</evidence>
<evidence type="ECO:0000256" key="1">
    <source>
        <dbReference type="ARBA" id="ARBA00022618"/>
    </source>
</evidence>
<feature type="compositionally biased region" description="Basic and acidic residues" evidence="3">
    <location>
        <begin position="149"/>
        <end position="160"/>
    </location>
</feature>
<organism evidence="5 6">
    <name type="scientific">Clathrus columnatus</name>
    <dbReference type="NCBI Taxonomy" id="1419009"/>
    <lineage>
        <taxon>Eukaryota</taxon>
        <taxon>Fungi</taxon>
        <taxon>Dikarya</taxon>
        <taxon>Basidiomycota</taxon>
        <taxon>Agaricomycotina</taxon>
        <taxon>Agaricomycetes</taxon>
        <taxon>Phallomycetidae</taxon>
        <taxon>Phallales</taxon>
        <taxon>Clathraceae</taxon>
        <taxon>Clathrus</taxon>
    </lineage>
</organism>
<dbReference type="Proteomes" id="UP001050691">
    <property type="component" value="Unassembled WGS sequence"/>
</dbReference>
<dbReference type="Pfam" id="PF00169">
    <property type="entry name" value="PH"/>
    <property type="match status" value="1"/>
</dbReference>
<accession>A0AAV5A642</accession>
<feature type="domain" description="PH" evidence="4">
    <location>
        <begin position="1036"/>
        <end position="1151"/>
    </location>
</feature>
<evidence type="ECO:0000256" key="3">
    <source>
        <dbReference type="SAM" id="MobiDB-lite"/>
    </source>
</evidence>
<evidence type="ECO:0000313" key="5">
    <source>
        <dbReference type="EMBL" id="GJJ08435.1"/>
    </source>
</evidence>